<feature type="region of interest" description="Disordered" evidence="1">
    <location>
        <begin position="75"/>
        <end position="222"/>
    </location>
</feature>
<accession>A0A3N9TID2</accession>
<evidence type="ECO:0000256" key="1">
    <source>
        <dbReference type="SAM" id="MobiDB-lite"/>
    </source>
</evidence>
<keyword evidence="4" id="KW-1185">Reference proteome</keyword>
<evidence type="ECO:0000313" key="3">
    <source>
        <dbReference type="EMBL" id="RQW63295.1"/>
    </source>
</evidence>
<feature type="transmembrane region" description="Helical" evidence="2">
    <location>
        <begin position="12"/>
        <end position="35"/>
    </location>
</feature>
<dbReference type="GO" id="GO:0043213">
    <property type="term" value="P:bacteriocin transport"/>
    <property type="evidence" value="ECO:0007669"/>
    <property type="project" value="InterPro"/>
</dbReference>
<dbReference type="AlphaFoldDB" id="A0A3N9TID2"/>
<dbReference type="NCBIfam" id="TIGR02794">
    <property type="entry name" value="tolA_full"/>
    <property type="match status" value="1"/>
</dbReference>
<dbReference type="RefSeq" id="WP_124936764.1">
    <property type="nucleotide sequence ID" value="NZ_RJVQ01000003.1"/>
</dbReference>
<evidence type="ECO:0000313" key="4">
    <source>
        <dbReference type="Proteomes" id="UP000281112"/>
    </source>
</evidence>
<keyword evidence="2" id="KW-1133">Transmembrane helix</keyword>
<sequence length="359" mass="39697">MKLKKKGLNNLGKPIIISLVLHIVLIGALIFGGYFSDDKPQPSGSMVQAVVIDPDAIHKQAEQIKSQRQAAAKEEQDRLDKLRQESERLEANRKAEEERIRQLKEQQAKEEQAAREAEHARIEQQKQREAEVAKAAAEKKAREEQAAKKAEQERLAKEKAAKAEQEKIAREKAAAEKAAKEKAAKQAAEKAQREKAAKEAAAKAEQAKIAKEKAAKAAAEKARKEQERLKRLAQEKKEREDALSDIFDGLESENQKINSARGQYVASEVDKYGAIYKQLIQQNLRIEDSFKGRTCKVNLKLIPTGTGGIVGGVSVLDGDSSVCAATKRAIAQVDTFPMPKDDPDVVAKLKNINLMVVPE</sequence>
<dbReference type="EMBL" id="RJVQ01000003">
    <property type="protein sequence ID" value="RQW63295.1"/>
    <property type="molecule type" value="Genomic_DNA"/>
</dbReference>
<dbReference type="InterPro" id="IPR014161">
    <property type="entry name" value="Tol-Pal_TolA"/>
</dbReference>
<dbReference type="GO" id="GO:0019534">
    <property type="term" value="F:toxin transmembrane transporter activity"/>
    <property type="evidence" value="ECO:0007669"/>
    <property type="project" value="InterPro"/>
</dbReference>
<gene>
    <name evidence="3" type="primary">tolA</name>
    <name evidence="3" type="ORF">EES38_08555</name>
</gene>
<dbReference type="GO" id="GO:0016020">
    <property type="term" value="C:membrane"/>
    <property type="evidence" value="ECO:0007669"/>
    <property type="project" value="InterPro"/>
</dbReference>
<evidence type="ECO:0000256" key="2">
    <source>
        <dbReference type="SAM" id="Phobius"/>
    </source>
</evidence>
<organism evidence="3 4">
    <name type="scientific">Vibrio viridaestus</name>
    <dbReference type="NCBI Taxonomy" id="2487322"/>
    <lineage>
        <taxon>Bacteria</taxon>
        <taxon>Pseudomonadati</taxon>
        <taxon>Pseudomonadota</taxon>
        <taxon>Gammaproteobacteria</taxon>
        <taxon>Vibrionales</taxon>
        <taxon>Vibrionaceae</taxon>
        <taxon>Vibrio</taxon>
    </lineage>
</organism>
<dbReference type="Gene3D" id="3.30.1150.10">
    <property type="match status" value="1"/>
</dbReference>
<protein>
    <submittedName>
        <fullName evidence="3">Cell envelope integrity protein TolA</fullName>
    </submittedName>
</protein>
<dbReference type="Proteomes" id="UP000281112">
    <property type="component" value="Unassembled WGS sequence"/>
</dbReference>
<keyword evidence="2" id="KW-0472">Membrane</keyword>
<name>A0A3N9TID2_9VIBR</name>
<dbReference type="OrthoDB" id="6194496at2"/>
<reference evidence="3 4" key="1">
    <citation type="submission" date="2018-11" db="EMBL/GenBank/DDBJ databases">
        <title>Vibrio LJC006 sp. nov., isolated from seawater during the bloom of the enteromorpha.</title>
        <authorList>
            <person name="Liang J."/>
        </authorList>
    </citation>
    <scope>NUCLEOTIDE SEQUENCE [LARGE SCALE GENOMIC DNA]</scope>
    <source>
        <strain evidence="3 4">LJC006</strain>
    </source>
</reference>
<comment type="caution">
    <text evidence="3">The sequence shown here is derived from an EMBL/GenBank/DDBJ whole genome shotgun (WGS) entry which is preliminary data.</text>
</comment>
<keyword evidence="2" id="KW-0812">Transmembrane</keyword>
<proteinExistence type="predicted"/>
<dbReference type="Pfam" id="PF06519">
    <property type="entry name" value="TolA"/>
    <property type="match status" value="1"/>
</dbReference>
<dbReference type="SUPFAM" id="SSF74653">
    <property type="entry name" value="TolA/TonB C-terminal domain"/>
    <property type="match status" value="1"/>
</dbReference>